<evidence type="ECO:0000313" key="3">
    <source>
        <dbReference type="Proteomes" id="UP000824242"/>
    </source>
</evidence>
<dbReference type="InterPro" id="IPR038109">
    <property type="entry name" value="DNA_bind_recomb_sf"/>
</dbReference>
<sequence length="379" mass="42724">MPLDTQGFDGLASDIAGMAGRMDADGAGAPAVRRILEAAARPIHQQMKANASKDPKIITGVLNRSIRIGPVKKRRKSGKSITIGVHRKEEGAYYATPVEYGHGGPAPALAHPFIRPAYRSEHGQIVIHETEAAVVRDVFQAYLNGEGSVKIAARLREAKIPRRFGGEWTANHVVEMLTNEKYTGDALLQKTFVEDHLTKKQRRNMGQLDRFYAENTHPAIISHETFERAQQILAGRREMINVRKPTTVRYPLTGKIVCGNCGAHYNRRTRSTGRNAIPRFTWQCATYSSRGKRCCPASQIPEETLLALTCEVLDVERLTDKAVEGLEAIHVIGKNLLRFLLRNGRTEEREWAWESRANSWTPEMRQKASEQMKRRWQHE</sequence>
<dbReference type="Pfam" id="PF13408">
    <property type="entry name" value="Zn_ribbon_recom"/>
    <property type="match status" value="1"/>
</dbReference>
<comment type="caution">
    <text evidence="2">The sequence shown here is derived from an EMBL/GenBank/DDBJ whole genome shotgun (WGS) entry which is preliminary data.</text>
</comment>
<accession>A0A9D1DFA8</accession>
<proteinExistence type="predicted"/>
<dbReference type="InterPro" id="IPR025827">
    <property type="entry name" value="Zn_ribbon_recom_dom"/>
</dbReference>
<dbReference type="PANTHER" id="PTHR30461">
    <property type="entry name" value="DNA-INVERTASE FROM LAMBDOID PROPHAGE"/>
    <property type="match status" value="1"/>
</dbReference>
<feature type="domain" description="Recombinase" evidence="1">
    <location>
        <begin position="112"/>
        <end position="239"/>
    </location>
</feature>
<gene>
    <name evidence="2" type="ORF">IAB89_11100</name>
</gene>
<name>A0A9D1DFA8_9FIRM</name>
<dbReference type="Pfam" id="PF04883">
    <property type="entry name" value="HK97-gp10_like"/>
    <property type="match status" value="1"/>
</dbReference>
<dbReference type="Pfam" id="PF07508">
    <property type="entry name" value="Recombinase"/>
    <property type="match status" value="1"/>
</dbReference>
<reference evidence="2" key="2">
    <citation type="journal article" date="2021" name="PeerJ">
        <title>Extensive microbial diversity within the chicken gut microbiome revealed by metagenomics and culture.</title>
        <authorList>
            <person name="Gilroy R."/>
            <person name="Ravi A."/>
            <person name="Getino M."/>
            <person name="Pursley I."/>
            <person name="Horton D.L."/>
            <person name="Alikhan N.F."/>
            <person name="Baker D."/>
            <person name="Gharbi K."/>
            <person name="Hall N."/>
            <person name="Watson M."/>
            <person name="Adriaenssens E.M."/>
            <person name="Foster-Nyarko E."/>
            <person name="Jarju S."/>
            <person name="Secka A."/>
            <person name="Antonio M."/>
            <person name="Oren A."/>
            <person name="Chaudhuri R.R."/>
            <person name="La Ragione R."/>
            <person name="Hildebrand F."/>
            <person name="Pallen M.J."/>
        </authorList>
    </citation>
    <scope>NUCLEOTIDE SEQUENCE</scope>
    <source>
        <strain evidence="2">ChiSxjej1B13-7958</strain>
    </source>
</reference>
<dbReference type="PROSITE" id="PS51737">
    <property type="entry name" value="RECOMBINASE_DNA_BIND"/>
    <property type="match status" value="1"/>
</dbReference>
<dbReference type="PANTHER" id="PTHR30461:SF23">
    <property type="entry name" value="DNA RECOMBINASE-RELATED"/>
    <property type="match status" value="1"/>
</dbReference>
<dbReference type="InterPro" id="IPR011109">
    <property type="entry name" value="DNA_bind_recombinase_dom"/>
</dbReference>
<dbReference type="AlphaFoldDB" id="A0A9D1DFA8"/>
<reference evidence="2" key="1">
    <citation type="submission" date="2020-10" db="EMBL/GenBank/DDBJ databases">
        <authorList>
            <person name="Gilroy R."/>
        </authorList>
    </citation>
    <scope>NUCLEOTIDE SEQUENCE</scope>
    <source>
        <strain evidence="2">ChiSxjej1B13-7958</strain>
    </source>
</reference>
<dbReference type="GO" id="GO:0000150">
    <property type="term" value="F:DNA strand exchange activity"/>
    <property type="evidence" value="ECO:0007669"/>
    <property type="project" value="InterPro"/>
</dbReference>
<evidence type="ECO:0000259" key="1">
    <source>
        <dbReference type="PROSITE" id="PS51737"/>
    </source>
</evidence>
<protein>
    <submittedName>
        <fullName evidence="2">Recombinase family protein</fullName>
    </submittedName>
</protein>
<organism evidence="2 3">
    <name type="scientific">Candidatus Caccousia avicola</name>
    <dbReference type="NCBI Taxonomy" id="2840721"/>
    <lineage>
        <taxon>Bacteria</taxon>
        <taxon>Bacillati</taxon>
        <taxon>Bacillota</taxon>
        <taxon>Clostridia</taxon>
        <taxon>Eubacteriales</taxon>
        <taxon>Oscillospiraceae</taxon>
        <taxon>Oscillospiraceae incertae sedis</taxon>
        <taxon>Candidatus Caccousia</taxon>
    </lineage>
</organism>
<dbReference type="InterPro" id="IPR050639">
    <property type="entry name" value="SSR_resolvase"/>
</dbReference>
<dbReference type="GO" id="GO:0003677">
    <property type="term" value="F:DNA binding"/>
    <property type="evidence" value="ECO:0007669"/>
    <property type="project" value="InterPro"/>
</dbReference>
<evidence type="ECO:0000313" key="2">
    <source>
        <dbReference type="EMBL" id="HIR48180.1"/>
    </source>
</evidence>
<dbReference type="Gene3D" id="3.90.1750.20">
    <property type="entry name" value="Putative Large Serine Recombinase, Chain B, Domain 2"/>
    <property type="match status" value="1"/>
</dbReference>
<dbReference type="NCBIfam" id="TIGR01725">
    <property type="entry name" value="phge_HK97_gp10"/>
    <property type="match status" value="1"/>
</dbReference>
<dbReference type="EMBL" id="DVGZ01000120">
    <property type="protein sequence ID" value="HIR48180.1"/>
    <property type="molecule type" value="Genomic_DNA"/>
</dbReference>
<dbReference type="InterPro" id="IPR010064">
    <property type="entry name" value="HK97-gp10_tail"/>
</dbReference>
<dbReference type="Proteomes" id="UP000824242">
    <property type="component" value="Unassembled WGS sequence"/>
</dbReference>